<dbReference type="EMBL" id="JAKMXF010000266">
    <property type="protein sequence ID" value="KAI6653529.1"/>
    <property type="molecule type" value="Genomic_DNA"/>
</dbReference>
<comment type="caution">
    <text evidence="8">The sequence shown here is derived from an EMBL/GenBank/DDBJ whole genome shotgun (WGS) entry which is preliminary data.</text>
</comment>
<feature type="transmembrane region" description="Helical" evidence="7">
    <location>
        <begin position="7"/>
        <end position="30"/>
    </location>
</feature>
<comment type="similarity">
    <text evidence="2">Belongs to the CD36 family.</text>
</comment>
<dbReference type="PANTHER" id="PTHR11923:SF51">
    <property type="entry name" value="LYSOSOME MEMBRANE PROTEIN 2"/>
    <property type="match status" value="1"/>
</dbReference>
<accession>A0AAV7JYF4</accession>
<keyword evidence="5 7" id="KW-0472">Membrane</keyword>
<evidence type="ECO:0000313" key="9">
    <source>
        <dbReference type="Proteomes" id="UP001165289"/>
    </source>
</evidence>
<dbReference type="GO" id="GO:0005737">
    <property type="term" value="C:cytoplasm"/>
    <property type="evidence" value="ECO:0007669"/>
    <property type="project" value="TreeGrafter"/>
</dbReference>
<evidence type="ECO:0000256" key="7">
    <source>
        <dbReference type="SAM" id="Phobius"/>
    </source>
</evidence>
<evidence type="ECO:0000313" key="8">
    <source>
        <dbReference type="EMBL" id="KAI6653529.1"/>
    </source>
</evidence>
<sequence length="510" mass="58688">MGKLKCLFICQSVLILILIISLICMVGIFIERDIIKNKVKELIMQKETLTNGTMVYEAWSRSANATFLEFYLFTIQNREEFINGAELEIKEIGPFIYREVDLKLNVSWSKDLSMMTYYDNTTYIFEPDKSYGSDVTTNVTTVNLVMVGMEMMLNKLKSKLAESIITSLLNLIGKEEILITKSVREILWGYQDSLLNKLKNSFISNFVNIPTDIVQLQSNGTDQLLPTIISTGVGNLNNLNQYIMWENQTSLDKWGSRKARLLYGTDGHLFHPNISREENITAFIDQIYRSGYFSYERDIDVHGLNCYQYGIPYEEMANSTINPQNKGFYSFGPSGLFNFTVYAPFNLPIFISKPHFLDADAIVFRNIIGLKPNRTKHDSYVNVEPLTGFVLGAAKQLQFNIQLNRSDTQKQMKNLREVLFPIFWASETGDASKTDVAELKNTAFYALHMTDIVIYCSMGLCGLIVLVIILCTLPMLYLQWKYYHNPNYVPLRNDFKEDWIYPPLLNSFRT</sequence>
<dbReference type="GO" id="GO:0005044">
    <property type="term" value="F:scavenger receptor activity"/>
    <property type="evidence" value="ECO:0007669"/>
    <property type="project" value="TreeGrafter"/>
</dbReference>
<comment type="subcellular location">
    <subcellularLocation>
        <location evidence="1">Membrane</location>
    </subcellularLocation>
</comment>
<dbReference type="Proteomes" id="UP001165289">
    <property type="component" value="Unassembled WGS sequence"/>
</dbReference>
<dbReference type="AlphaFoldDB" id="A0AAV7JYF4"/>
<evidence type="ECO:0000256" key="2">
    <source>
        <dbReference type="ARBA" id="ARBA00010532"/>
    </source>
</evidence>
<reference evidence="8 9" key="1">
    <citation type="journal article" date="2023" name="BMC Biol.">
        <title>The compact genome of the sponge Oopsacas minuta (Hexactinellida) is lacking key metazoan core genes.</title>
        <authorList>
            <person name="Santini S."/>
            <person name="Schenkelaars Q."/>
            <person name="Jourda C."/>
            <person name="Duchesne M."/>
            <person name="Belahbib H."/>
            <person name="Rocher C."/>
            <person name="Selva M."/>
            <person name="Riesgo A."/>
            <person name="Vervoort M."/>
            <person name="Leys S.P."/>
            <person name="Kodjabachian L."/>
            <person name="Le Bivic A."/>
            <person name="Borchiellini C."/>
            <person name="Claverie J.M."/>
            <person name="Renard E."/>
        </authorList>
    </citation>
    <scope>NUCLEOTIDE SEQUENCE [LARGE SCALE GENOMIC DNA]</scope>
    <source>
        <strain evidence="8">SPO-2</strain>
    </source>
</reference>
<evidence type="ECO:0000256" key="6">
    <source>
        <dbReference type="ARBA" id="ARBA00023180"/>
    </source>
</evidence>
<evidence type="ECO:0000256" key="1">
    <source>
        <dbReference type="ARBA" id="ARBA00004370"/>
    </source>
</evidence>
<dbReference type="PANTHER" id="PTHR11923">
    <property type="entry name" value="SCAVENGER RECEPTOR CLASS B TYPE-1 SR-B1"/>
    <property type="match status" value="1"/>
</dbReference>
<gene>
    <name evidence="8" type="ORF">LOD99_3424</name>
</gene>
<organism evidence="8 9">
    <name type="scientific">Oopsacas minuta</name>
    <dbReference type="NCBI Taxonomy" id="111878"/>
    <lineage>
        <taxon>Eukaryota</taxon>
        <taxon>Metazoa</taxon>
        <taxon>Porifera</taxon>
        <taxon>Hexactinellida</taxon>
        <taxon>Hexasterophora</taxon>
        <taxon>Lyssacinosida</taxon>
        <taxon>Leucopsacidae</taxon>
        <taxon>Oopsacas</taxon>
    </lineage>
</organism>
<evidence type="ECO:0000256" key="5">
    <source>
        <dbReference type="ARBA" id="ARBA00023136"/>
    </source>
</evidence>
<dbReference type="InterPro" id="IPR002159">
    <property type="entry name" value="CD36_fam"/>
</dbReference>
<keyword evidence="6" id="KW-0325">Glycoprotein</keyword>
<dbReference type="GO" id="GO:0016020">
    <property type="term" value="C:membrane"/>
    <property type="evidence" value="ECO:0007669"/>
    <property type="project" value="UniProtKB-SubCell"/>
</dbReference>
<feature type="transmembrane region" description="Helical" evidence="7">
    <location>
        <begin position="452"/>
        <end position="478"/>
    </location>
</feature>
<name>A0AAV7JYF4_9METZ</name>
<protein>
    <submittedName>
        <fullName evidence="8">Lysosome membrane protein 2-like</fullName>
    </submittedName>
</protein>
<dbReference type="Pfam" id="PF01130">
    <property type="entry name" value="CD36"/>
    <property type="match status" value="1"/>
</dbReference>
<evidence type="ECO:0000256" key="3">
    <source>
        <dbReference type="ARBA" id="ARBA00022692"/>
    </source>
</evidence>
<keyword evidence="3 7" id="KW-0812">Transmembrane</keyword>
<evidence type="ECO:0000256" key="4">
    <source>
        <dbReference type="ARBA" id="ARBA00022989"/>
    </source>
</evidence>
<keyword evidence="4 7" id="KW-1133">Transmembrane helix</keyword>
<keyword evidence="9" id="KW-1185">Reference proteome</keyword>
<proteinExistence type="inferred from homology"/>
<dbReference type="PRINTS" id="PR01609">
    <property type="entry name" value="CD36FAMILY"/>
</dbReference>